<feature type="transmembrane region" description="Helical" evidence="3">
    <location>
        <begin position="106"/>
        <end position="125"/>
    </location>
</feature>
<feature type="compositionally biased region" description="Polar residues" evidence="2">
    <location>
        <begin position="1"/>
        <end position="13"/>
    </location>
</feature>
<dbReference type="EMBL" id="JAGQLN010000008">
    <property type="protein sequence ID" value="MCA9376832.1"/>
    <property type="molecule type" value="Genomic_DNA"/>
</dbReference>
<feature type="transmembrane region" description="Helical" evidence="3">
    <location>
        <begin position="321"/>
        <end position="339"/>
    </location>
</feature>
<dbReference type="PANTHER" id="PTHR37422">
    <property type="entry name" value="TEICHURONIC ACID BIOSYNTHESIS PROTEIN TUAE"/>
    <property type="match status" value="1"/>
</dbReference>
<organism evidence="4 5">
    <name type="scientific">Candidatus Dojkabacteria bacterium</name>
    <dbReference type="NCBI Taxonomy" id="2099670"/>
    <lineage>
        <taxon>Bacteria</taxon>
        <taxon>Candidatus Dojkabacteria</taxon>
    </lineage>
</organism>
<feature type="transmembrane region" description="Helical" evidence="3">
    <location>
        <begin position="454"/>
        <end position="473"/>
    </location>
</feature>
<dbReference type="AlphaFoldDB" id="A0A955KWN7"/>
<feature type="transmembrane region" description="Helical" evidence="3">
    <location>
        <begin position="351"/>
        <end position="369"/>
    </location>
</feature>
<feature type="transmembrane region" description="Helical" evidence="3">
    <location>
        <begin position="494"/>
        <end position="520"/>
    </location>
</feature>
<keyword evidence="3" id="KW-0812">Transmembrane</keyword>
<dbReference type="InterPro" id="IPR019734">
    <property type="entry name" value="TPR_rpt"/>
</dbReference>
<proteinExistence type="predicted"/>
<evidence type="ECO:0000256" key="3">
    <source>
        <dbReference type="SAM" id="Phobius"/>
    </source>
</evidence>
<feature type="region of interest" description="Disordered" evidence="2">
    <location>
        <begin position="851"/>
        <end position="907"/>
    </location>
</feature>
<feature type="compositionally biased region" description="Acidic residues" evidence="2">
    <location>
        <begin position="890"/>
        <end position="907"/>
    </location>
</feature>
<dbReference type="InterPro" id="IPR011990">
    <property type="entry name" value="TPR-like_helical_dom_sf"/>
</dbReference>
<dbReference type="SUPFAM" id="SSF48452">
    <property type="entry name" value="TPR-like"/>
    <property type="match status" value="1"/>
</dbReference>
<feature type="region of interest" description="Disordered" evidence="2">
    <location>
        <begin position="1"/>
        <end position="46"/>
    </location>
</feature>
<accession>A0A955KWN7</accession>
<sequence length="907" mass="100420">MTQGNVDSSTQGASPLEALRRFREEDQQNRQHSSTSVEPSVERPRTMADQVVDGQIRHSPIDSQVRNLQEISSEVEDKIGDQEVAINSQNGDDKILRFLGNIQKTLFLFTLTIIPTFILPIPWGWSEYSKGIFLVLITILLVTLEVMKMFLSGRFAVMKGFLDIAVLTIFGSYLLSTLFSKDLGSSMYGYDMRLGTGFVAITAMIAFFFVGRSIVRNRSDFFTILLISNIGITLSAFFSTLSFLGVNLFGFIGSMDDLFVPGFPLVAAAVIGLVLWGSGVLISMIEIMNTGERSSSLSILSFILALVDLLAIILFSLGQGVSVLILLAVVLGLMIFLLFTNRKLFTGSQVTLITLIVAFFIVGVVVTQIPSVNEKLVESTDAISQVALPSQITWQIVTNTLSENIGIGLMGFGVDTFSIYYNIYKPAAIGNVDLTNTNFTFGNSEILTLMGNRGVLGALLWLAVGVLIIYQIFNDHTKKGRTDSNRITLLSFDFVLLFLFISSFLVYFGFMLYFLLFMLLSFRVIVGSVLEPRDAETFVMQLDLLVEKVGQNKSNLIPKGLAFITALIGVFLLNLNFNSLRANLYALKAEDRIIEVQQDILEADGDRQVDEPSNYTIDQRETALTEIIDLYAQATNLQPDNSQFHRRRSLILLDYMNLLVEKANTISTEYVKENGEGSDPQESEDFQQVQAQLTQVIEIAVEETRQATELGPLLFSNWDARGYLYSQLVNLNLTSYVASGIAATDRAVRLNPTNYLSYFRAAQLYVAGEQLEEAGATVSRALQINPNHIPSLLLATELSIAGEDFDTAKALLERGLQILEAVEATDSEVYTLMEDRLAQVEQAIENGGVLQGELDPDQLPNENDDPLQGEEVNQEELPDEPVDTGLEGDQNTEENPDTGDVLIEEQP</sequence>
<feature type="compositionally biased region" description="Basic and acidic residues" evidence="2">
    <location>
        <begin position="18"/>
        <end position="29"/>
    </location>
</feature>
<feature type="repeat" description="TPR" evidence="1">
    <location>
        <begin position="755"/>
        <end position="788"/>
    </location>
</feature>
<dbReference type="PANTHER" id="PTHR37422:SF17">
    <property type="entry name" value="O-ANTIGEN LIGASE"/>
    <property type="match status" value="1"/>
</dbReference>
<feature type="transmembrane region" description="Helical" evidence="3">
    <location>
        <begin position="131"/>
        <end position="151"/>
    </location>
</feature>
<name>A0A955KWN7_9BACT</name>
<feature type="transmembrane region" description="Helical" evidence="3">
    <location>
        <begin position="160"/>
        <end position="180"/>
    </location>
</feature>
<evidence type="ECO:0000256" key="1">
    <source>
        <dbReference type="PROSITE-ProRule" id="PRU00339"/>
    </source>
</evidence>
<reference evidence="4" key="2">
    <citation type="journal article" date="2021" name="Microbiome">
        <title>Successional dynamics and alternative stable states in a saline activated sludge microbial community over 9 years.</title>
        <authorList>
            <person name="Wang Y."/>
            <person name="Ye J."/>
            <person name="Ju F."/>
            <person name="Liu L."/>
            <person name="Boyd J.A."/>
            <person name="Deng Y."/>
            <person name="Parks D.H."/>
            <person name="Jiang X."/>
            <person name="Yin X."/>
            <person name="Woodcroft B.J."/>
            <person name="Tyson G.W."/>
            <person name="Hugenholtz P."/>
            <person name="Polz M.F."/>
            <person name="Zhang T."/>
        </authorList>
    </citation>
    <scope>NUCLEOTIDE SEQUENCE</scope>
    <source>
        <strain evidence="4">HKST-UBA17</strain>
    </source>
</reference>
<evidence type="ECO:0000256" key="2">
    <source>
        <dbReference type="SAM" id="MobiDB-lite"/>
    </source>
</evidence>
<feature type="compositionally biased region" description="Acidic residues" evidence="2">
    <location>
        <begin position="862"/>
        <end position="882"/>
    </location>
</feature>
<feature type="transmembrane region" description="Helical" evidence="3">
    <location>
        <begin position="192"/>
        <end position="210"/>
    </location>
</feature>
<dbReference type="InterPro" id="IPR051533">
    <property type="entry name" value="WaaL-like"/>
</dbReference>
<keyword evidence="1" id="KW-0802">TPR repeat</keyword>
<gene>
    <name evidence="4" type="ORF">KC685_02845</name>
</gene>
<keyword evidence="3" id="KW-0472">Membrane</keyword>
<evidence type="ECO:0000313" key="4">
    <source>
        <dbReference type="EMBL" id="MCA9376832.1"/>
    </source>
</evidence>
<evidence type="ECO:0000313" key="5">
    <source>
        <dbReference type="Proteomes" id="UP000741282"/>
    </source>
</evidence>
<comment type="caution">
    <text evidence="4">The sequence shown here is derived from an EMBL/GenBank/DDBJ whole genome shotgun (WGS) entry which is preliminary data.</text>
</comment>
<feature type="transmembrane region" description="Helical" evidence="3">
    <location>
        <begin position="265"/>
        <end position="285"/>
    </location>
</feature>
<keyword evidence="3" id="KW-1133">Transmembrane helix</keyword>
<dbReference type="PROSITE" id="PS50005">
    <property type="entry name" value="TPR"/>
    <property type="match status" value="1"/>
</dbReference>
<evidence type="ECO:0008006" key="6">
    <source>
        <dbReference type="Google" id="ProtNLM"/>
    </source>
</evidence>
<feature type="transmembrane region" description="Helical" evidence="3">
    <location>
        <begin position="297"/>
        <end position="315"/>
    </location>
</feature>
<reference evidence="4" key="1">
    <citation type="submission" date="2020-04" db="EMBL/GenBank/DDBJ databases">
        <authorList>
            <person name="Zhang T."/>
        </authorList>
    </citation>
    <scope>NUCLEOTIDE SEQUENCE</scope>
    <source>
        <strain evidence="4">HKST-UBA17</strain>
    </source>
</reference>
<dbReference type="Gene3D" id="1.25.40.10">
    <property type="entry name" value="Tetratricopeptide repeat domain"/>
    <property type="match status" value="1"/>
</dbReference>
<protein>
    <recommendedName>
        <fullName evidence="6">Tetratricopeptide repeat protein</fullName>
    </recommendedName>
</protein>
<dbReference type="Proteomes" id="UP000741282">
    <property type="component" value="Unassembled WGS sequence"/>
</dbReference>
<feature type="transmembrane region" description="Helical" evidence="3">
    <location>
        <begin position="222"/>
        <end position="245"/>
    </location>
</feature>